<dbReference type="GO" id="GO:0061630">
    <property type="term" value="F:ubiquitin protein ligase activity"/>
    <property type="evidence" value="ECO:0007669"/>
    <property type="project" value="UniProtKB-EC"/>
</dbReference>
<accession>A0A151TS57</accession>
<dbReference type="Pfam" id="PF13947">
    <property type="entry name" value="GUB_WAK_bind"/>
    <property type="match status" value="1"/>
</dbReference>
<keyword evidence="22" id="KW-1185">Reference proteome</keyword>
<evidence type="ECO:0000256" key="11">
    <source>
        <dbReference type="ARBA" id="ARBA00022989"/>
    </source>
</evidence>
<evidence type="ECO:0000256" key="3">
    <source>
        <dbReference type="ARBA" id="ARBA00004906"/>
    </source>
</evidence>
<evidence type="ECO:0000256" key="5">
    <source>
        <dbReference type="ARBA" id="ARBA00022692"/>
    </source>
</evidence>
<dbReference type="Gramene" id="C.cajan_08830.t">
    <property type="protein sequence ID" value="C.cajan_08830.t"/>
    <property type="gene ID" value="C.cajan_08830"/>
</dbReference>
<sequence>MKIPNPILTLFNFILLNPPLTLETCVDTVCHVLIRFPFHTEESCGYPGFQVSCSQNNQTLLNLPNCGQLKIQRINYAAQQLWLNDPNNCLPKRLLSLNLSASPFHAVYHHRFTFFNCSSNLDYLQRRYIAIRCLSHAPTYAVFATPSPTVVVHLSSLCVLVGAVNVPVQLPFYDRVLSSELSDDLRLSWDSPACGRCESHGGRCGFKGNDTVELDCYPLPSQGISRGARYAIAICIGVPALLCSIAVLRCICSWFRVRIRNGPWAYETVADFEALAGSPPATVAGLDRPTIESYPKIVIGENRRLPKKGDKTCSICLSEYMPKETVKTIPECGHCFHAQCIDEWLPLNASCPICRTSPSKLPQPRARSSP</sequence>
<comment type="catalytic activity">
    <reaction evidence="1">
        <text>S-ubiquitinyl-[E2 ubiquitin-conjugating enzyme]-L-cysteine + [acceptor protein]-L-lysine = [E2 ubiquitin-conjugating enzyme]-L-cysteine + N(6)-ubiquitinyl-[acceptor protein]-L-lysine.</text>
        <dbReference type="EC" id="2.3.2.27"/>
    </reaction>
</comment>
<evidence type="ECO:0000256" key="17">
    <source>
        <dbReference type="PROSITE-ProRule" id="PRU00175"/>
    </source>
</evidence>
<comment type="similarity">
    <text evidence="14">Belongs to the RING-type zinc finger family. ATL subfamily.</text>
</comment>
<protein>
    <submittedName>
        <fullName evidence="21">RING-H2 finger protein ATL1E</fullName>
    </submittedName>
</protein>
<dbReference type="EMBL" id="CM003605">
    <property type="protein sequence ID" value="KYP69882.1"/>
    <property type="molecule type" value="Genomic_DNA"/>
</dbReference>
<dbReference type="InterPro" id="IPR001841">
    <property type="entry name" value="Znf_RING"/>
</dbReference>
<dbReference type="GO" id="GO:0016020">
    <property type="term" value="C:membrane"/>
    <property type="evidence" value="ECO:0007669"/>
    <property type="project" value="UniProtKB-SubCell"/>
</dbReference>
<name>A0A151TS57_CAJCA</name>
<organism evidence="21 22">
    <name type="scientific">Cajanus cajan</name>
    <name type="common">Pigeon pea</name>
    <name type="synonym">Cajanus indicus</name>
    <dbReference type="NCBI Taxonomy" id="3821"/>
    <lineage>
        <taxon>Eukaryota</taxon>
        <taxon>Viridiplantae</taxon>
        <taxon>Streptophyta</taxon>
        <taxon>Embryophyta</taxon>
        <taxon>Tracheophyta</taxon>
        <taxon>Spermatophyta</taxon>
        <taxon>Magnoliopsida</taxon>
        <taxon>eudicotyledons</taxon>
        <taxon>Gunneridae</taxon>
        <taxon>Pentapetalae</taxon>
        <taxon>rosids</taxon>
        <taxon>fabids</taxon>
        <taxon>Fabales</taxon>
        <taxon>Fabaceae</taxon>
        <taxon>Papilionoideae</taxon>
        <taxon>50 kb inversion clade</taxon>
        <taxon>NPAAA clade</taxon>
        <taxon>indigoferoid/millettioid clade</taxon>
        <taxon>Phaseoleae</taxon>
        <taxon>Cajanus</taxon>
    </lineage>
</organism>
<dbReference type="SMART" id="SM00184">
    <property type="entry name" value="RING"/>
    <property type="match status" value="1"/>
</dbReference>
<dbReference type="CDD" id="cd16461">
    <property type="entry name" value="RING-H2_EL5-like"/>
    <property type="match status" value="1"/>
</dbReference>
<evidence type="ECO:0000256" key="2">
    <source>
        <dbReference type="ARBA" id="ARBA00004167"/>
    </source>
</evidence>
<keyword evidence="11 18" id="KW-1133">Transmembrane helix</keyword>
<dbReference type="GO" id="GO:0008270">
    <property type="term" value="F:zinc ion binding"/>
    <property type="evidence" value="ECO:0007669"/>
    <property type="project" value="UniProtKB-KW"/>
</dbReference>
<dbReference type="OMA" id="PECGHCF"/>
<dbReference type="Gene3D" id="3.30.40.10">
    <property type="entry name" value="Zinc/RING finger domain, C3HC4 (zinc finger)"/>
    <property type="match status" value="1"/>
</dbReference>
<dbReference type="OrthoDB" id="8062037at2759"/>
<dbReference type="InterPro" id="IPR032872">
    <property type="entry name" value="WAK_assoc_C"/>
</dbReference>
<dbReference type="Pfam" id="PF13639">
    <property type="entry name" value="zf-RING_2"/>
    <property type="match status" value="1"/>
</dbReference>
<keyword evidence="13" id="KW-0325">Glycoprotein</keyword>
<evidence type="ECO:0000256" key="14">
    <source>
        <dbReference type="ARBA" id="ARBA00024209"/>
    </source>
</evidence>
<evidence type="ECO:0000256" key="6">
    <source>
        <dbReference type="ARBA" id="ARBA00022723"/>
    </source>
</evidence>
<evidence type="ECO:0000256" key="12">
    <source>
        <dbReference type="ARBA" id="ARBA00023136"/>
    </source>
</evidence>
<dbReference type="GO" id="GO:0004674">
    <property type="term" value="F:protein serine/threonine kinase activity"/>
    <property type="evidence" value="ECO:0007669"/>
    <property type="project" value="UniProtKB-EC"/>
</dbReference>
<keyword evidence="12 18" id="KW-0472">Membrane</keyword>
<reference evidence="21 22" key="1">
    <citation type="journal article" date="2012" name="Nat. Biotechnol.">
        <title>Draft genome sequence of pigeonpea (Cajanus cajan), an orphan legume crop of resource-poor farmers.</title>
        <authorList>
            <person name="Varshney R.K."/>
            <person name="Chen W."/>
            <person name="Li Y."/>
            <person name="Bharti A.K."/>
            <person name="Saxena R.K."/>
            <person name="Schlueter J.A."/>
            <person name="Donoghue M.T."/>
            <person name="Azam S."/>
            <person name="Fan G."/>
            <person name="Whaley A.M."/>
            <person name="Farmer A.D."/>
            <person name="Sheridan J."/>
            <person name="Iwata A."/>
            <person name="Tuteja R."/>
            <person name="Penmetsa R.V."/>
            <person name="Wu W."/>
            <person name="Upadhyaya H.D."/>
            <person name="Yang S.P."/>
            <person name="Shah T."/>
            <person name="Saxena K.B."/>
            <person name="Michael T."/>
            <person name="McCombie W.R."/>
            <person name="Yang B."/>
            <person name="Zhang G."/>
            <person name="Yang H."/>
            <person name="Wang J."/>
            <person name="Spillane C."/>
            <person name="Cook D.R."/>
            <person name="May G.D."/>
            <person name="Xu X."/>
            <person name="Jackson S.A."/>
        </authorList>
    </citation>
    <scope>NUCLEOTIDE SEQUENCE [LARGE SCALE GENOMIC DNA]</scope>
    <source>
        <strain evidence="22">cv. Asha</strain>
    </source>
</reference>
<feature type="signal peptide" evidence="19">
    <location>
        <begin position="1"/>
        <end position="23"/>
    </location>
</feature>
<evidence type="ECO:0000256" key="16">
    <source>
        <dbReference type="ARBA" id="ARBA00048679"/>
    </source>
</evidence>
<evidence type="ECO:0000256" key="4">
    <source>
        <dbReference type="ARBA" id="ARBA00022679"/>
    </source>
</evidence>
<evidence type="ECO:0000256" key="19">
    <source>
        <dbReference type="SAM" id="SignalP"/>
    </source>
</evidence>
<feature type="transmembrane region" description="Helical" evidence="18">
    <location>
        <begin position="230"/>
        <end position="251"/>
    </location>
</feature>
<dbReference type="InterPro" id="IPR025287">
    <property type="entry name" value="WAK_GUB"/>
</dbReference>
<keyword evidence="8 17" id="KW-0863">Zinc-finger</keyword>
<dbReference type="GO" id="GO:0030247">
    <property type="term" value="F:polysaccharide binding"/>
    <property type="evidence" value="ECO:0007669"/>
    <property type="project" value="InterPro"/>
</dbReference>
<evidence type="ECO:0000256" key="13">
    <source>
        <dbReference type="ARBA" id="ARBA00023180"/>
    </source>
</evidence>
<evidence type="ECO:0000256" key="7">
    <source>
        <dbReference type="ARBA" id="ARBA00022729"/>
    </source>
</evidence>
<evidence type="ECO:0000256" key="8">
    <source>
        <dbReference type="ARBA" id="ARBA00022771"/>
    </source>
</evidence>
<keyword evidence="6" id="KW-0479">Metal-binding</keyword>
<evidence type="ECO:0000313" key="21">
    <source>
        <dbReference type="EMBL" id="KYP69882.1"/>
    </source>
</evidence>
<feature type="chain" id="PRO_5007589276" evidence="19">
    <location>
        <begin position="24"/>
        <end position="370"/>
    </location>
</feature>
<evidence type="ECO:0000259" key="20">
    <source>
        <dbReference type="PROSITE" id="PS50089"/>
    </source>
</evidence>
<dbReference type="AlphaFoldDB" id="A0A151TS57"/>
<dbReference type="InterPro" id="IPR013083">
    <property type="entry name" value="Znf_RING/FYVE/PHD"/>
</dbReference>
<evidence type="ECO:0000256" key="10">
    <source>
        <dbReference type="ARBA" id="ARBA00022833"/>
    </source>
</evidence>
<keyword evidence="9" id="KW-0833">Ubl conjugation pathway</keyword>
<keyword evidence="7 19" id="KW-0732">Signal</keyword>
<feature type="domain" description="RING-type" evidence="20">
    <location>
        <begin position="313"/>
        <end position="355"/>
    </location>
</feature>
<dbReference type="PANTHER" id="PTHR46279">
    <property type="entry name" value="RING/U-BOX SUPERFAMILY PROTEIN"/>
    <property type="match status" value="1"/>
</dbReference>
<proteinExistence type="inferred from homology"/>
<dbReference type="PANTHER" id="PTHR46279:SF10">
    <property type="entry name" value="RING-TYPE E3 UBIQUITIN TRANSFERASE"/>
    <property type="match status" value="1"/>
</dbReference>
<evidence type="ECO:0000256" key="9">
    <source>
        <dbReference type="ARBA" id="ARBA00022786"/>
    </source>
</evidence>
<gene>
    <name evidence="21" type="ORF">KK1_009088</name>
</gene>
<keyword evidence="10" id="KW-0862">Zinc</keyword>
<comment type="pathway">
    <text evidence="3">Protein modification; protein ubiquitination.</text>
</comment>
<dbReference type="InterPro" id="IPR046948">
    <property type="entry name" value="ATL20-22-like"/>
</dbReference>
<evidence type="ECO:0000256" key="15">
    <source>
        <dbReference type="ARBA" id="ARBA00047899"/>
    </source>
</evidence>
<dbReference type="PROSITE" id="PS50089">
    <property type="entry name" value="ZF_RING_2"/>
    <property type="match status" value="1"/>
</dbReference>
<keyword evidence="4" id="KW-0808">Transferase</keyword>
<dbReference type="Proteomes" id="UP000075243">
    <property type="component" value="Chromosome 3"/>
</dbReference>
<evidence type="ECO:0000256" key="1">
    <source>
        <dbReference type="ARBA" id="ARBA00000900"/>
    </source>
</evidence>
<comment type="catalytic activity">
    <reaction evidence="15">
        <text>L-threonyl-[protein] + ATP = O-phospho-L-threonyl-[protein] + ADP + H(+)</text>
        <dbReference type="Rhea" id="RHEA:46608"/>
        <dbReference type="Rhea" id="RHEA-COMP:11060"/>
        <dbReference type="Rhea" id="RHEA-COMP:11605"/>
        <dbReference type="ChEBI" id="CHEBI:15378"/>
        <dbReference type="ChEBI" id="CHEBI:30013"/>
        <dbReference type="ChEBI" id="CHEBI:30616"/>
        <dbReference type="ChEBI" id="CHEBI:61977"/>
        <dbReference type="ChEBI" id="CHEBI:456216"/>
        <dbReference type="EC" id="2.7.11.1"/>
    </reaction>
</comment>
<dbReference type="SUPFAM" id="SSF57850">
    <property type="entry name" value="RING/U-box"/>
    <property type="match status" value="1"/>
</dbReference>
<comment type="catalytic activity">
    <reaction evidence="16">
        <text>L-seryl-[protein] + ATP = O-phospho-L-seryl-[protein] + ADP + H(+)</text>
        <dbReference type="Rhea" id="RHEA:17989"/>
        <dbReference type="Rhea" id="RHEA-COMP:9863"/>
        <dbReference type="Rhea" id="RHEA-COMP:11604"/>
        <dbReference type="ChEBI" id="CHEBI:15378"/>
        <dbReference type="ChEBI" id="CHEBI:29999"/>
        <dbReference type="ChEBI" id="CHEBI:30616"/>
        <dbReference type="ChEBI" id="CHEBI:83421"/>
        <dbReference type="ChEBI" id="CHEBI:456216"/>
        <dbReference type="EC" id="2.7.11.1"/>
    </reaction>
</comment>
<comment type="subcellular location">
    <subcellularLocation>
        <location evidence="2">Membrane</location>
        <topology evidence="2">Single-pass membrane protein</topology>
    </subcellularLocation>
</comment>
<evidence type="ECO:0000256" key="18">
    <source>
        <dbReference type="SAM" id="Phobius"/>
    </source>
</evidence>
<keyword evidence="5 18" id="KW-0812">Transmembrane</keyword>
<dbReference type="Pfam" id="PF14380">
    <property type="entry name" value="WAK_assoc"/>
    <property type="match status" value="1"/>
</dbReference>
<evidence type="ECO:0000313" key="22">
    <source>
        <dbReference type="Proteomes" id="UP000075243"/>
    </source>
</evidence>